<gene>
    <name evidence="1" type="ORF">RSSM_06867</name>
</gene>
<dbReference type="Proteomes" id="UP000011885">
    <property type="component" value="Unassembled WGS sequence"/>
</dbReference>
<evidence type="ECO:0000313" key="1">
    <source>
        <dbReference type="EMBL" id="EMI51725.1"/>
    </source>
</evidence>
<dbReference type="EMBL" id="ANOH01000489">
    <property type="protein sequence ID" value="EMI51725.1"/>
    <property type="molecule type" value="Genomic_DNA"/>
</dbReference>
<dbReference type="PATRIC" id="fig|1263870.3.peg.7283"/>
<comment type="caution">
    <text evidence="1">The sequence shown here is derived from an EMBL/GenBank/DDBJ whole genome shotgun (WGS) entry which is preliminary data.</text>
</comment>
<keyword evidence="2" id="KW-1185">Reference proteome</keyword>
<name>M5TRF4_9BACT</name>
<organism evidence="1 2">
    <name type="scientific">Rhodopirellula sallentina SM41</name>
    <dbReference type="NCBI Taxonomy" id="1263870"/>
    <lineage>
        <taxon>Bacteria</taxon>
        <taxon>Pseudomonadati</taxon>
        <taxon>Planctomycetota</taxon>
        <taxon>Planctomycetia</taxon>
        <taxon>Pirellulales</taxon>
        <taxon>Pirellulaceae</taxon>
        <taxon>Rhodopirellula</taxon>
    </lineage>
</organism>
<sequence>MCDWTPHVLARFPEDWFGRSCFSVVAARADAGWEIVALRVPSVWTSD</sequence>
<protein>
    <submittedName>
        <fullName evidence="1">Uncharacterized protein</fullName>
    </submittedName>
</protein>
<evidence type="ECO:0000313" key="2">
    <source>
        <dbReference type="Proteomes" id="UP000011885"/>
    </source>
</evidence>
<accession>M5TRF4</accession>
<proteinExistence type="predicted"/>
<dbReference type="AlphaFoldDB" id="M5TRF4"/>
<reference evidence="1 2" key="1">
    <citation type="journal article" date="2013" name="Mar. Genomics">
        <title>Expression of sulfatases in Rhodopirellula baltica and the diversity of sulfatases in the genus Rhodopirellula.</title>
        <authorList>
            <person name="Wegner C.E."/>
            <person name="Richter-Heitmann T."/>
            <person name="Klindworth A."/>
            <person name="Klockow C."/>
            <person name="Richter M."/>
            <person name="Achstetter T."/>
            <person name="Glockner F.O."/>
            <person name="Harder J."/>
        </authorList>
    </citation>
    <scope>NUCLEOTIDE SEQUENCE [LARGE SCALE GENOMIC DNA]</scope>
    <source>
        <strain evidence="1 2">SM41</strain>
    </source>
</reference>